<dbReference type="InterPro" id="IPR055206">
    <property type="entry name" value="DEXQc_SUV3"/>
</dbReference>
<accession>A0ABV1EW34</accession>
<organism evidence="8 9">
    <name type="scientific">Niallia hominis</name>
    <dbReference type="NCBI Taxonomy" id="3133173"/>
    <lineage>
        <taxon>Bacteria</taxon>
        <taxon>Bacillati</taxon>
        <taxon>Bacillota</taxon>
        <taxon>Bacilli</taxon>
        <taxon>Bacillales</taxon>
        <taxon>Bacillaceae</taxon>
        <taxon>Niallia</taxon>
    </lineage>
</organism>
<dbReference type="PROSITE" id="PS51194">
    <property type="entry name" value="HELICASE_CTER"/>
    <property type="match status" value="1"/>
</dbReference>
<proteinExistence type="predicted"/>
<feature type="domain" description="Helicase ATP-binding" evidence="6">
    <location>
        <begin position="345"/>
        <end position="488"/>
    </location>
</feature>
<keyword evidence="4" id="KW-0067">ATP-binding</keyword>
<keyword evidence="9" id="KW-1185">Reference proteome</keyword>
<dbReference type="EMBL" id="JBBMFN010000010">
    <property type="protein sequence ID" value="MEQ2465281.1"/>
    <property type="molecule type" value="Genomic_DNA"/>
</dbReference>
<protein>
    <submittedName>
        <fullName evidence="8">Helicase-related protein</fullName>
    </submittedName>
</protein>
<dbReference type="SUPFAM" id="SSF52540">
    <property type="entry name" value="P-loop containing nucleoside triphosphate hydrolases"/>
    <property type="match status" value="1"/>
</dbReference>
<reference evidence="8 9" key="1">
    <citation type="submission" date="2024-03" db="EMBL/GenBank/DDBJ databases">
        <title>Human intestinal bacterial collection.</title>
        <authorList>
            <person name="Pauvert C."/>
            <person name="Hitch T.C.A."/>
            <person name="Clavel T."/>
        </authorList>
    </citation>
    <scope>NUCLEOTIDE SEQUENCE [LARGE SCALE GENOMIC DNA]</scope>
    <source>
        <strain evidence="8 9">CLA-SR-H024</strain>
    </source>
</reference>
<dbReference type="PANTHER" id="PTHR12131">
    <property type="entry name" value="ATP-DEPENDENT RNA AND DNA HELICASE"/>
    <property type="match status" value="1"/>
</dbReference>
<evidence type="ECO:0000256" key="4">
    <source>
        <dbReference type="ARBA" id="ARBA00022840"/>
    </source>
</evidence>
<feature type="region of interest" description="Disordered" evidence="5">
    <location>
        <begin position="310"/>
        <end position="329"/>
    </location>
</feature>
<evidence type="ECO:0000256" key="3">
    <source>
        <dbReference type="ARBA" id="ARBA00022806"/>
    </source>
</evidence>
<evidence type="ECO:0000313" key="9">
    <source>
        <dbReference type="Proteomes" id="UP001465426"/>
    </source>
</evidence>
<gene>
    <name evidence="8" type="ORF">WMO63_06305</name>
</gene>
<evidence type="ECO:0000256" key="5">
    <source>
        <dbReference type="SAM" id="MobiDB-lite"/>
    </source>
</evidence>
<dbReference type="GO" id="GO:0004386">
    <property type="term" value="F:helicase activity"/>
    <property type="evidence" value="ECO:0007669"/>
    <property type="project" value="UniProtKB-KW"/>
</dbReference>
<comment type="caution">
    <text evidence="8">The sequence shown here is derived from an EMBL/GenBank/DDBJ whole genome shotgun (WGS) entry which is preliminary data.</text>
</comment>
<dbReference type="InterPro" id="IPR027417">
    <property type="entry name" value="P-loop_NTPase"/>
</dbReference>
<dbReference type="SMART" id="SM00490">
    <property type="entry name" value="HELICc"/>
    <property type="match status" value="1"/>
</dbReference>
<evidence type="ECO:0000259" key="6">
    <source>
        <dbReference type="PROSITE" id="PS51192"/>
    </source>
</evidence>
<dbReference type="PANTHER" id="PTHR12131:SF1">
    <property type="entry name" value="ATP-DEPENDENT RNA HELICASE SUPV3L1, MITOCHONDRIAL-RELATED"/>
    <property type="match status" value="1"/>
</dbReference>
<name>A0ABV1EW34_9BACI</name>
<dbReference type="InterPro" id="IPR050699">
    <property type="entry name" value="RNA-DNA_Helicase"/>
</dbReference>
<dbReference type="RefSeq" id="WP_349204524.1">
    <property type="nucleotide sequence ID" value="NZ_JBBMFN010000010.1"/>
</dbReference>
<feature type="domain" description="Helicase C-terminal" evidence="7">
    <location>
        <begin position="497"/>
        <end position="650"/>
    </location>
</feature>
<keyword evidence="2" id="KW-0378">Hydrolase</keyword>
<dbReference type="Proteomes" id="UP001465426">
    <property type="component" value="Unassembled WGS sequence"/>
</dbReference>
<dbReference type="InterPro" id="IPR001650">
    <property type="entry name" value="Helicase_C-like"/>
</dbReference>
<keyword evidence="3 8" id="KW-0347">Helicase</keyword>
<evidence type="ECO:0000256" key="2">
    <source>
        <dbReference type="ARBA" id="ARBA00022801"/>
    </source>
</evidence>
<evidence type="ECO:0000313" key="8">
    <source>
        <dbReference type="EMBL" id="MEQ2465281.1"/>
    </source>
</evidence>
<dbReference type="Gene3D" id="1.20.272.40">
    <property type="match status" value="1"/>
</dbReference>
<sequence length="828" mass="97817">MVNSILKSQYDKAIQQTKTLIMNDVNKYLEKQETKPSFEQYMADRKVFIEQIWLNTWINTAASHIRYSEKKDYLTSKGFDISDLNKKDINRLFRNEIRDVDVFSYEGWLKAHIGDHKEKWENRYKEIRKIYLQHVEENNDLERKRKYSAKFSYYIEQLMEKHYEELFLYIRYLTGCNIAVEIDRNGIILPSMEITFEEYLSNEMDMSYNQFYFLEDRTETYENLIFQHLIDFFPSWVKDKLPTRIKEEYQEVFNQSLSNSFLLEASTPLLKEITGEFLEDLFPEYIIDLEKLLDIPFDMEIHKEIMEKDRKRKELKEAEDREEQRRRKEEEARMIEDIFGKEYYPPTSRNIKYVLHTGETNTGKTYQAINRMMEADSGLYLAPLRLLALEIYEKLNQQGVPCSLKTGEEEKLVLEAQHQSSTVEMFHEKEYYDVVVIDESQMIADKERGFSWYRAITKANAKEIHIIASLHAKNMLLQLLGDANVEVHEYRRDTPLQIEGDLFQLSKTRKGDALVCFSRRGVLETASELQRNGWQVSVIYGSMPPEARKKQMQRFIEGETKVIVSTDAIGMGLNLPIRRIVFLENDKFDGIRRRMLSSQEVKQIAGRAGRKGIYDIGRVAFTSDRKKMKYLLEKKDNDLYGFTIAPTNAVLERFQKYSNNLGLFFYLWGHFKSPEGTKKASLAEEVLLYEMIMDTMVEARMSLHDLFSFLKLPFATSEAALRAQWKINMEAIVENKDLPEPKLKTDSLEELELSYKAIGLHLLFLYKLERRTEAYYWEKLRGELSDQINDHLKAGIKGKKRVKTCRKCGKELSSRFKFSICNDCFHRT</sequence>
<keyword evidence="1" id="KW-0547">Nucleotide-binding</keyword>
<dbReference type="Pfam" id="PF00271">
    <property type="entry name" value="Helicase_C"/>
    <property type="match status" value="1"/>
</dbReference>
<evidence type="ECO:0000256" key="1">
    <source>
        <dbReference type="ARBA" id="ARBA00022741"/>
    </source>
</evidence>
<dbReference type="InterPro" id="IPR014001">
    <property type="entry name" value="Helicase_ATP-bd"/>
</dbReference>
<dbReference type="PROSITE" id="PS51192">
    <property type="entry name" value="HELICASE_ATP_BIND_1"/>
    <property type="match status" value="1"/>
</dbReference>
<dbReference type="Pfam" id="PF22527">
    <property type="entry name" value="DEXQc_Suv3"/>
    <property type="match status" value="1"/>
</dbReference>
<evidence type="ECO:0000259" key="7">
    <source>
        <dbReference type="PROSITE" id="PS51194"/>
    </source>
</evidence>
<dbReference type="Gene3D" id="3.40.50.300">
    <property type="entry name" value="P-loop containing nucleotide triphosphate hydrolases"/>
    <property type="match status" value="2"/>
</dbReference>